<dbReference type="STRING" id="1445510.YC6258_00523"/>
<keyword evidence="2" id="KW-1185">Reference proteome</keyword>
<name>A0A0C5VGR2_9GAMM</name>
<gene>
    <name evidence="1" type="ORF">YC6258_00523</name>
</gene>
<dbReference type="EMBL" id="CP007142">
    <property type="protein sequence ID" value="AJQ92573.1"/>
    <property type="molecule type" value="Genomic_DNA"/>
</dbReference>
<sequence>MFITSATVPTPSASLYIKKLCKHFAHRIEVSFDEEHGECKLPIGPVTLQAKPDALHVQIQVQQQSDLEKAKDIIESHFVRFAHKENIQKMDWVDQ</sequence>
<dbReference type="PIRSF" id="PIRSF028291">
    <property type="entry name" value="UCP028291"/>
    <property type="match status" value="1"/>
</dbReference>
<evidence type="ECO:0000313" key="2">
    <source>
        <dbReference type="Proteomes" id="UP000032266"/>
    </source>
</evidence>
<evidence type="ECO:0008006" key="3">
    <source>
        <dbReference type="Google" id="ProtNLM"/>
    </source>
</evidence>
<dbReference type="AlphaFoldDB" id="A0A0C5VGR2"/>
<dbReference type="InterPro" id="IPR014543">
    <property type="entry name" value="UCP028291"/>
</dbReference>
<dbReference type="RefSeq" id="WP_044615607.1">
    <property type="nucleotide sequence ID" value="NZ_CP007142.1"/>
</dbReference>
<reference evidence="1 2" key="1">
    <citation type="submission" date="2014-01" db="EMBL/GenBank/DDBJ databases">
        <title>Full genme sequencing of cellulolytic bacterium Gynuella sunshinyii YC6258T gen. nov., sp. nov.</title>
        <authorList>
            <person name="Khan H."/>
            <person name="Chung E.J."/>
            <person name="Chung Y.R."/>
        </authorList>
    </citation>
    <scope>NUCLEOTIDE SEQUENCE [LARGE SCALE GENOMIC DNA]</scope>
    <source>
        <strain evidence="1 2">YC6258</strain>
    </source>
</reference>
<dbReference type="OrthoDB" id="9806511at2"/>
<organism evidence="1 2">
    <name type="scientific">Gynuella sunshinyii YC6258</name>
    <dbReference type="NCBI Taxonomy" id="1445510"/>
    <lineage>
        <taxon>Bacteria</taxon>
        <taxon>Pseudomonadati</taxon>
        <taxon>Pseudomonadota</taxon>
        <taxon>Gammaproteobacteria</taxon>
        <taxon>Oceanospirillales</taxon>
        <taxon>Saccharospirillaceae</taxon>
        <taxon>Gynuella</taxon>
    </lineage>
</organism>
<dbReference type="KEGG" id="gsn:YC6258_00523"/>
<protein>
    <recommendedName>
        <fullName evidence="3">DUF2218 domain-containing protein</fullName>
    </recommendedName>
</protein>
<dbReference type="HOGENOM" id="CLU_127482_1_0_6"/>
<dbReference type="Gene3D" id="3.30.310.50">
    <property type="entry name" value="Alpha-D-phosphohexomutase, C-terminal domain"/>
    <property type="match status" value="1"/>
</dbReference>
<evidence type="ECO:0000313" key="1">
    <source>
        <dbReference type="EMBL" id="AJQ92573.1"/>
    </source>
</evidence>
<dbReference type="Pfam" id="PF09981">
    <property type="entry name" value="DUF2218"/>
    <property type="match status" value="1"/>
</dbReference>
<accession>A0A0C5VGR2</accession>
<proteinExistence type="predicted"/>
<dbReference type="Proteomes" id="UP000032266">
    <property type="component" value="Chromosome"/>
</dbReference>